<protein>
    <submittedName>
        <fullName evidence="2">TRAP-type C4-dicarboxylate transport system, substrate-binding protein</fullName>
    </submittedName>
</protein>
<dbReference type="Gene3D" id="3.40.190.170">
    <property type="entry name" value="Bacterial extracellular solute-binding protein, family 7"/>
    <property type="match status" value="1"/>
</dbReference>
<name>A0A1Y6CIU7_9PROT</name>
<keyword evidence="3" id="KW-1185">Reference proteome</keyword>
<dbReference type="PANTHER" id="PTHR33376">
    <property type="match status" value="1"/>
</dbReference>
<dbReference type="GO" id="GO:0055085">
    <property type="term" value="P:transmembrane transport"/>
    <property type="evidence" value="ECO:0007669"/>
    <property type="project" value="InterPro"/>
</dbReference>
<sequence length="336" mass="36139">MIETSHRSLRGGLLGLGAGLLLAAGLGVAAGPAAAETWDMPEAYSATNYHSENNAAFAAAVTKATGGKLEIKTHPGGSLIGGGEIYSSVRRGIAPIGERLMSALGNENPLFEIDAIPFVATSFADAMKLYKASKPEIVKIMDEQGLVFLFAVPWPPQGLYTNKPVTKIEDMKGVKFRAYNAATSRLAELMGAIPTKIETAELSQAFATGVAESMISSGSTGYDRQLWEYVKYWYDTQAWLPKNMVFANKDAWNGLDEATRKIIRDEAAKAEKAGWAKAEELSDWYKTELAKHGMEVGPPSAELAAGFKTVGATMAKEWKEKAGEAGQKVLDAYSKM</sequence>
<organism evidence="2 3">
    <name type="scientific">Tistlia consotensis USBA 355</name>
    <dbReference type="NCBI Taxonomy" id="560819"/>
    <lineage>
        <taxon>Bacteria</taxon>
        <taxon>Pseudomonadati</taxon>
        <taxon>Pseudomonadota</taxon>
        <taxon>Alphaproteobacteria</taxon>
        <taxon>Rhodospirillales</taxon>
        <taxon>Rhodovibrionaceae</taxon>
        <taxon>Tistlia</taxon>
    </lineage>
</organism>
<reference evidence="2 3" key="1">
    <citation type="submission" date="2017-04" db="EMBL/GenBank/DDBJ databases">
        <authorList>
            <person name="Afonso C.L."/>
            <person name="Miller P.J."/>
            <person name="Scott M.A."/>
            <person name="Spackman E."/>
            <person name="Goraichik I."/>
            <person name="Dimitrov K.M."/>
            <person name="Suarez D.L."/>
            <person name="Swayne D.E."/>
        </authorList>
    </citation>
    <scope>NUCLEOTIDE SEQUENCE [LARGE SCALE GENOMIC DNA]</scope>
    <source>
        <strain evidence="2 3">USBA 355</strain>
    </source>
</reference>
<dbReference type="InterPro" id="IPR038404">
    <property type="entry name" value="TRAP_DctP_sf"/>
</dbReference>
<dbReference type="Pfam" id="PF03480">
    <property type="entry name" value="DctP"/>
    <property type="match status" value="1"/>
</dbReference>
<dbReference type="EMBL" id="FWZX01000025">
    <property type="protein sequence ID" value="SMF64749.1"/>
    <property type="molecule type" value="Genomic_DNA"/>
</dbReference>
<accession>A0A1Y6CIU7</accession>
<evidence type="ECO:0000313" key="3">
    <source>
        <dbReference type="Proteomes" id="UP000192917"/>
    </source>
</evidence>
<dbReference type="PANTHER" id="PTHR33376:SF4">
    <property type="entry name" value="SIALIC ACID-BINDING PERIPLASMIC PROTEIN SIAP"/>
    <property type="match status" value="1"/>
</dbReference>
<dbReference type="InterPro" id="IPR018389">
    <property type="entry name" value="DctP_fam"/>
</dbReference>
<evidence type="ECO:0000256" key="1">
    <source>
        <dbReference type="ARBA" id="ARBA00022729"/>
    </source>
</evidence>
<keyword evidence="1" id="KW-0732">Signal</keyword>
<dbReference type="Proteomes" id="UP000192917">
    <property type="component" value="Unassembled WGS sequence"/>
</dbReference>
<dbReference type="CDD" id="cd13602">
    <property type="entry name" value="PBP2_TRAP_BpDctp6_7"/>
    <property type="match status" value="1"/>
</dbReference>
<dbReference type="RefSeq" id="WP_085125251.1">
    <property type="nucleotide sequence ID" value="NZ_FWZX01000025.1"/>
</dbReference>
<dbReference type="STRING" id="560819.SAMN05428998_12593"/>
<gene>
    <name evidence="2" type="ORF">SAMN05428998_12593</name>
</gene>
<dbReference type="NCBIfam" id="NF037995">
    <property type="entry name" value="TRAP_S1"/>
    <property type="match status" value="1"/>
</dbReference>
<proteinExistence type="predicted"/>
<dbReference type="AlphaFoldDB" id="A0A1Y6CIU7"/>
<evidence type="ECO:0000313" key="2">
    <source>
        <dbReference type="EMBL" id="SMF64749.1"/>
    </source>
</evidence>